<feature type="transmembrane region" description="Helical" evidence="8">
    <location>
        <begin position="170"/>
        <end position="188"/>
    </location>
</feature>
<feature type="transmembrane region" description="Helical" evidence="8">
    <location>
        <begin position="200"/>
        <end position="217"/>
    </location>
</feature>
<evidence type="ECO:0000256" key="8">
    <source>
        <dbReference type="SAM" id="Phobius"/>
    </source>
</evidence>
<evidence type="ECO:0000313" key="12">
    <source>
        <dbReference type="Proteomes" id="UP000078252"/>
    </source>
</evidence>
<evidence type="ECO:0000256" key="3">
    <source>
        <dbReference type="ARBA" id="ARBA00022679"/>
    </source>
</evidence>
<dbReference type="PANTHER" id="PTHR23028">
    <property type="entry name" value="ACETYLTRANSFERASE"/>
    <property type="match status" value="1"/>
</dbReference>
<sequence length="682" mass="72220">MSSSFRPELEGLRALAVALVVAQHAFSVPRGGWIGVDVFFVLSGYLITRGLVGEIRAGGRIDYAAFIIRRARRILPAAVFVVLVTVAAGWALWFRPRAVALTLDAVASLLSVENVHLIVTGTSYFAEGGPVSPLQHYWSLAVEEQFYAVWPLLVIATAAVWGKRVAARRLVARIALAAVVASVAWAVVRGDGTGVYFDPVVRTWELAAGALVAALAVSPRPRMAGAAVVAGLGLVLSSAVLVPASVTNPLPAVVPPVIGTALVIVGGDRAPVGVTAALRWRPVRFVGRISFSLYLWHFPVLVFLRSVFPEQEWTPVVAVLLAVALAAFSYRWVERPFAGRPLPVRRRRARRPARTRRLVAVGATAPLLVAATIAQVALPAATRPEAAAARLGLAGEARSATSATAQELRAALLHDPVRDDVSSVLDSAFTTEFAPEMSSVSGCRNELTSPVDRARTCTTPGSGRRALVIGDSIAMSWVPAVRRALADRGWEVRALGFASCAPADAGRTPTLTGDGLCEHARTRMRAEVGRVRPDLLIVANDEQAFSRTLDADGDQAGERWEASTRRLLDDVRGAAGRTVLLGAPPIGADPAACATRRNGVDHCTTTPSAAGRMLVAANEAAVAGRSDAAVIDVVDWFCADDRCPVVAGDLLVRVDERHLTNAYSERLGGVLRGALFRGADAA</sequence>
<dbReference type="PATRIC" id="fig|33881.3.peg.851"/>
<evidence type="ECO:0000313" key="11">
    <source>
        <dbReference type="EMBL" id="KTR11740.1"/>
    </source>
</evidence>
<evidence type="ECO:0000256" key="5">
    <source>
        <dbReference type="ARBA" id="ARBA00022989"/>
    </source>
</evidence>
<evidence type="ECO:0000259" key="9">
    <source>
        <dbReference type="Pfam" id="PF01757"/>
    </source>
</evidence>
<dbReference type="GO" id="GO:0016747">
    <property type="term" value="F:acyltransferase activity, transferring groups other than amino-acyl groups"/>
    <property type="evidence" value="ECO:0007669"/>
    <property type="project" value="InterPro"/>
</dbReference>
<dbReference type="InterPro" id="IPR050879">
    <property type="entry name" value="Acyltransferase_3"/>
</dbReference>
<keyword evidence="5 8" id="KW-1133">Transmembrane helix</keyword>
<evidence type="ECO:0000256" key="1">
    <source>
        <dbReference type="ARBA" id="ARBA00004651"/>
    </source>
</evidence>
<dbReference type="Proteomes" id="UP000078252">
    <property type="component" value="Unassembled WGS sequence"/>
</dbReference>
<evidence type="ECO:0000256" key="4">
    <source>
        <dbReference type="ARBA" id="ARBA00022692"/>
    </source>
</evidence>
<organism evidence="11 12">
    <name type="scientific">Curtobacterium luteum</name>
    <dbReference type="NCBI Taxonomy" id="33881"/>
    <lineage>
        <taxon>Bacteria</taxon>
        <taxon>Bacillati</taxon>
        <taxon>Actinomycetota</taxon>
        <taxon>Actinomycetes</taxon>
        <taxon>Micrococcales</taxon>
        <taxon>Microbacteriaceae</taxon>
        <taxon>Curtobacterium</taxon>
    </lineage>
</organism>
<dbReference type="RefSeq" id="WP_058724224.1">
    <property type="nucleotide sequence ID" value="NZ_LDQC01000002.1"/>
</dbReference>
<dbReference type="InterPro" id="IPR043968">
    <property type="entry name" value="SGNH"/>
</dbReference>
<name>A0A175S4A8_9MICO</name>
<dbReference type="SUPFAM" id="SSF52266">
    <property type="entry name" value="SGNH hydrolase"/>
    <property type="match status" value="1"/>
</dbReference>
<evidence type="ECO:0000256" key="6">
    <source>
        <dbReference type="ARBA" id="ARBA00023136"/>
    </source>
</evidence>
<comment type="caution">
    <text evidence="11">The sequence shown here is derived from an EMBL/GenBank/DDBJ whole genome shotgun (WGS) entry which is preliminary data.</text>
</comment>
<reference evidence="11 12" key="1">
    <citation type="journal article" date="2016" name="Front. Microbiol.">
        <title>Genomic Resource of Rice Seed Associated Bacteria.</title>
        <authorList>
            <person name="Midha S."/>
            <person name="Bansal K."/>
            <person name="Sharma S."/>
            <person name="Kumar N."/>
            <person name="Patil P.P."/>
            <person name="Chaudhry V."/>
            <person name="Patil P.B."/>
        </authorList>
    </citation>
    <scope>NUCLEOTIDE SEQUENCE [LARGE SCALE GENOMIC DNA]</scope>
    <source>
        <strain evidence="11 12">NS184</strain>
    </source>
</reference>
<feature type="transmembrane region" description="Helical" evidence="8">
    <location>
        <begin position="224"/>
        <end position="246"/>
    </location>
</feature>
<feature type="transmembrane region" description="Helical" evidence="8">
    <location>
        <begin position="34"/>
        <end position="52"/>
    </location>
</feature>
<accession>A0A175S4A8</accession>
<feature type="transmembrane region" description="Helical" evidence="8">
    <location>
        <begin position="285"/>
        <end position="307"/>
    </location>
</feature>
<dbReference type="Pfam" id="PF19040">
    <property type="entry name" value="SGNH"/>
    <property type="match status" value="1"/>
</dbReference>
<evidence type="ECO:0000256" key="7">
    <source>
        <dbReference type="ARBA" id="ARBA00023315"/>
    </source>
</evidence>
<dbReference type="PANTHER" id="PTHR23028:SF53">
    <property type="entry name" value="ACYL_TRANSF_3 DOMAIN-CONTAINING PROTEIN"/>
    <property type="match status" value="1"/>
</dbReference>
<evidence type="ECO:0000256" key="2">
    <source>
        <dbReference type="ARBA" id="ARBA00022475"/>
    </source>
</evidence>
<comment type="subcellular location">
    <subcellularLocation>
        <location evidence="1">Cell membrane</location>
        <topology evidence="1">Multi-pass membrane protein</topology>
    </subcellularLocation>
</comment>
<dbReference type="InterPro" id="IPR002656">
    <property type="entry name" value="Acyl_transf_3_dom"/>
</dbReference>
<keyword evidence="3" id="KW-0808">Transferase</keyword>
<dbReference type="STRING" id="33881.NS184_00755"/>
<keyword evidence="6 8" id="KW-0472">Membrane</keyword>
<feature type="transmembrane region" description="Helical" evidence="8">
    <location>
        <begin position="354"/>
        <end position="378"/>
    </location>
</feature>
<feature type="domain" description="Acyltransferase 3" evidence="9">
    <location>
        <begin position="8"/>
        <end position="326"/>
    </location>
</feature>
<keyword evidence="4 8" id="KW-0812">Transmembrane</keyword>
<proteinExistence type="predicted"/>
<dbReference type="GO" id="GO:0009103">
    <property type="term" value="P:lipopolysaccharide biosynthetic process"/>
    <property type="evidence" value="ECO:0007669"/>
    <property type="project" value="TreeGrafter"/>
</dbReference>
<feature type="transmembrane region" description="Helical" evidence="8">
    <location>
        <begin position="146"/>
        <end position="163"/>
    </location>
</feature>
<keyword evidence="7" id="KW-0012">Acyltransferase</keyword>
<dbReference type="AlphaFoldDB" id="A0A175S4A8"/>
<dbReference type="GO" id="GO:0005886">
    <property type="term" value="C:plasma membrane"/>
    <property type="evidence" value="ECO:0007669"/>
    <property type="project" value="UniProtKB-SubCell"/>
</dbReference>
<dbReference type="Pfam" id="PF01757">
    <property type="entry name" value="Acyl_transf_3"/>
    <property type="match status" value="1"/>
</dbReference>
<feature type="transmembrane region" description="Helical" evidence="8">
    <location>
        <begin position="73"/>
        <end position="93"/>
    </location>
</feature>
<feature type="domain" description="SGNH" evidence="10">
    <location>
        <begin position="452"/>
        <end position="671"/>
    </location>
</feature>
<feature type="transmembrane region" description="Helical" evidence="8">
    <location>
        <begin position="258"/>
        <end position="278"/>
    </location>
</feature>
<evidence type="ECO:0000259" key="10">
    <source>
        <dbReference type="Pfam" id="PF19040"/>
    </source>
</evidence>
<evidence type="ECO:0008006" key="13">
    <source>
        <dbReference type="Google" id="ProtNLM"/>
    </source>
</evidence>
<keyword evidence="2" id="KW-1003">Cell membrane</keyword>
<dbReference type="EMBL" id="LDQC01000002">
    <property type="protein sequence ID" value="KTR11740.1"/>
    <property type="molecule type" value="Genomic_DNA"/>
</dbReference>
<gene>
    <name evidence="11" type="ORF">NS184_00755</name>
</gene>
<dbReference type="Gene3D" id="3.40.50.1110">
    <property type="entry name" value="SGNH hydrolase"/>
    <property type="match status" value="1"/>
</dbReference>
<feature type="transmembrane region" description="Helical" evidence="8">
    <location>
        <begin position="313"/>
        <end position="333"/>
    </location>
</feature>
<protein>
    <recommendedName>
        <fullName evidence="13">Acyltransferase</fullName>
    </recommendedName>
</protein>
<dbReference type="InterPro" id="IPR036514">
    <property type="entry name" value="SGNH_hydro_sf"/>
</dbReference>